<protein>
    <submittedName>
        <fullName evidence="2">Uncharacterized protein</fullName>
    </submittedName>
</protein>
<gene>
    <name evidence="2" type="ORF">C7M84_007082</name>
</gene>
<dbReference type="Proteomes" id="UP000283509">
    <property type="component" value="Unassembled WGS sequence"/>
</dbReference>
<reference evidence="2 3" key="1">
    <citation type="submission" date="2018-04" db="EMBL/GenBank/DDBJ databases">
        <authorList>
            <person name="Zhang X."/>
            <person name="Yuan J."/>
            <person name="Li F."/>
            <person name="Xiang J."/>
        </authorList>
    </citation>
    <scope>NUCLEOTIDE SEQUENCE [LARGE SCALE GENOMIC DNA]</scope>
    <source>
        <tissue evidence="2">Muscle</tissue>
    </source>
</reference>
<sequence>MRSCCFKSPSCCSLLQPRLRTLSLHFPTFRTPRLPFHSPCTPETSLSLHSPHRNSMAECLQGSYRGTKSCLAKRIFAPVCGRMGARTPMRMFCAVPRLRTGRTCQKSRWFELRPRSCEDNVEEKEGEQRAKEAEEMKGEEETAEGKEGENEGVELAENRLFP</sequence>
<name>A0A423TD39_PENVA</name>
<feature type="compositionally biased region" description="Basic and acidic residues" evidence="1">
    <location>
        <begin position="126"/>
        <end position="149"/>
    </location>
</feature>
<keyword evidence="3" id="KW-1185">Reference proteome</keyword>
<accession>A0A423TD39</accession>
<proteinExistence type="predicted"/>
<dbReference type="AlphaFoldDB" id="A0A423TD39"/>
<organism evidence="2 3">
    <name type="scientific">Penaeus vannamei</name>
    <name type="common">Whiteleg shrimp</name>
    <name type="synonym">Litopenaeus vannamei</name>
    <dbReference type="NCBI Taxonomy" id="6689"/>
    <lineage>
        <taxon>Eukaryota</taxon>
        <taxon>Metazoa</taxon>
        <taxon>Ecdysozoa</taxon>
        <taxon>Arthropoda</taxon>
        <taxon>Crustacea</taxon>
        <taxon>Multicrustacea</taxon>
        <taxon>Malacostraca</taxon>
        <taxon>Eumalacostraca</taxon>
        <taxon>Eucarida</taxon>
        <taxon>Decapoda</taxon>
        <taxon>Dendrobranchiata</taxon>
        <taxon>Penaeoidea</taxon>
        <taxon>Penaeidae</taxon>
        <taxon>Penaeus</taxon>
    </lineage>
</organism>
<evidence type="ECO:0000313" key="2">
    <source>
        <dbReference type="EMBL" id="ROT74414.1"/>
    </source>
</evidence>
<evidence type="ECO:0000256" key="1">
    <source>
        <dbReference type="SAM" id="MobiDB-lite"/>
    </source>
</evidence>
<feature type="region of interest" description="Disordered" evidence="1">
    <location>
        <begin position="118"/>
        <end position="162"/>
    </location>
</feature>
<dbReference type="EMBL" id="QCYY01001900">
    <property type="protein sequence ID" value="ROT74414.1"/>
    <property type="molecule type" value="Genomic_DNA"/>
</dbReference>
<comment type="caution">
    <text evidence="2">The sequence shown here is derived from an EMBL/GenBank/DDBJ whole genome shotgun (WGS) entry which is preliminary data.</text>
</comment>
<evidence type="ECO:0000313" key="3">
    <source>
        <dbReference type="Proteomes" id="UP000283509"/>
    </source>
</evidence>
<reference evidence="2 3" key="2">
    <citation type="submission" date="2019-01" db="EMBL/GenBank/DDBJ databases">
        <title>The decoding of complex shrimp genome reveals the adaptation for benthos swimmer, frequently molting mechanism and breeding impact on genome.</title>
        <authorList>
            <person name="Sun Y."/>
            <person name="Gao Y."/>
            <person name="Yu Y."/>
        </authorList>
    </citation>
    <scope>NUCLEOTIDE SEQUENCE [LARGE SCALE GENOMIC DNA]</scope>
    <source>
        <tissue evidence="2">Muscle</tissue>
    </source>
</reference>